<dbReference type="GO" id="GO:0005975">
    <property type="term" value="P:carbohydrate metabolic process"/>
    <property type="evidence" value="ECO:0007669"/>
    <property type="project" value="InterPro"/>
</dbReference>
<organism evidence="4 5">
    <name type="scientific">Planobispora rosea</name>
    <dbReference type="NCBI Taxonomy" id="35762"/>
    <lineage>
        <taxon>Bacteria</taxon>
        <taxon>Bacillati</taxon>
        <taxon>Actinomycetota</taxon>
        <taxon>Actinomycetes</taxon>
        <taxon>Streptosporangiales</taxon>
        <taxon>Streptosporangiaceae</taxon>
        <taxon>Planobispora</taxon>
    </lineage>
</organism>
<evidence type="ECO:0000256" key="1">
    <source>
        <dbReference type="ARBA" id="ARBA00022723"/>
    </source>
</evidence>
<reference evidence="4" key="1">
    <citation type="submission" date="2021-01" db="EMBL/GenBank/DDBJ databases">
        <title>Whole genome shotgun sequence of Planobispora rosea NBRC 15558.</title>
        <authorList>
            <person name="Komaki H."/>
            <person name="Tamura T."/>
        </authorList>
    </citation>
    <scope>NUCLEOTIDE SEQUENCE</scope>
    <source>
        <strain evidence="4">NBRC 15558</strain>
    </source>
</reference>
<proteinExistence type="predicted"/>
<sequence length="266" mass="27501">MTLASAGLAAVAACGTGTGAGDAVGGDAGGRTGSAGTETPTIQTVLLAAAVRAAGEHTADTSVDCRKVKCVALTFDDGPGEYTDEVLSHLAAYRARATFFVVGQNVAANPGVVRRTAKAGHEIGNHSWSHRNLTTLSAAGLRADLNRTSQAIKAATGTAPKVMRPPYGAFNDTVRRNSPLPVVLWSVDTEDWRYRDSARVVRKAKSVGPGGVILFHDIHPTTVKAIPQVLEALSARGYRFVTVSQLFGGKPPKVVYSGGPAAAAAL</sequence>
<dbReference type="InterPro" id="IPR050248">
    <property type="entry name" value="Polysacc_deacetylase_ArnD"/>
</dbReference>
<dbReference type="Gene3D" id="3.20.20.370">
    <property type="entry name" value="Glycoside hydrolase/deacetylase"/>
    <property type="match status" value="1"/>
</dbReference>
<evidence type="ECO:0000256" key="2">
    <source>
        <dbReference type="ARBA" id="ARBA00022801"/>
    </source>
</evidence>
<name>A0A8J3WE22_PLARO</name>
<dbReference type="SUPFAM" id="SSF88713">
    <property type="entry name" value="Glycoside hydrolase/deacetylase"/>
    <property type="match status" value="1"/>
</dbReference>
<dbReference type="InterPro" id="IPR011330">
    <property type="entry name" value="Glyco_hydro/deAcase_b/a-brl"/>
</dbReference>
<dbReference type="Pfam" id="PF01522">
    <property type="entry name" value="Polysacc_deac_1"/>
    <property type="match status" value="1"/>
</dbReference>
<dbReference type="InterPro" id="IPR002509">
    <property type="entry name" value="NODB_dom"/>
</dbReference>
<keyword evidence="2" id="KW-0378">Hydrolase</keyword>
<evidence type="ECO:0000259" key="3">
    <source>
        <dbReference type="PROSITE" id="PS51677"/>
    </source>
</evidence>
<dbReference type="GO" id="GO:0016020">
    <property type="term" value="C:membrane"/>
    <property type="evidence" value="ECO:0007669"/>
    <property type="project" value="TreeGrafter"/>
</dbReference>
<gene>
    <name evidence="4" type="ORF">Pro02_38650</name>
</gene>
<comment type="caution">
    <text evidence="4">The sequence shown here is derived from an EMBL/GenBank/DDBJ whole genome shotgun (WGS) entry which is preliminary data.</text>
</comment>
<dbReference type="Proteomes" id="UP000655044">
    <property type="component" value="Unassembled WGS sequence"/>
</dbReference>
<evidence type="ECO:0000313" key="4">
    <source>
        <dbReference type="EMBL" id="GIH85457.1"/>
    </source>
</evidence>
<dbReference type="PANTHER" id="PTHR10587">
    <property type="entry name" value="GLYCOSYL TRANSFERASE-RELATED"/>
    <property type="match status" value="1"/>
</dbReference>
<dbReference type="AlphaFoldDB" id="A0A8J3WE22"/>
<accession>A0A8J3WE22</accession>
<dbReference type="CDD" id="cd10954">
    <property type="entry name" value="CE4_CtAXE_like"/>
    <property type="match status" value="1"/>
</dbReference>
<dbReference type="EMBL" id="BOOI01000035">
    <property type="protein sequence ID" value="GIH85457.1"/>
    <property type="molecule type" value="Genomic_DNA"/>
</dbReference>
<dbReference type="GO" id="GO:0046872">
    <property type="term" value="F:metal ion binding"/>
    <property type="evidence" value="ECO:0007669"/>
    <property type="project" value="UniProtKB-KW"/>
</dbReference>
<dbReference type="PROSITE" id="PS51677">
    <property type="entry name" value="NODB"/>
    <property type="match status" value="1"/>
</dbReference>
<feature type="domain" description="NodB homology" evidence="3">
    <location>
        <begin position="69"/>
        <end position="241"/>
    </location>
</feature>
<keyword evidence="5" id="KW-1185">Reference proteome</keyword>
<protein>
    <recommendedName>
        <fullName evidence="3">NodB homology domain-containing protein</fullName>
    </recommendedName>
</protein>
<dbReference type="GO" id="GO:0016810">
    <property type="term" value="F:hydrolase activity, acting on carbon-nitrogen (but not peptide) bonds"/>
    <property type="evidence" value="ECO:0007669"/>
    <property type="project" value="InterPro"/>
</dbReference>
<keyword evidence="1" id="KW-0479">Metal-binding</keyword>
<dbReference type="PANTHER" id="PTHR10587:SF133">
    <property type="entry name" value="CHITIN DEACETYLASE 1-RELATED"/>
    <property type="match status" value="1"/>
</dbReference>
<evidence type="ECO:0000313" key="5">
    <source>
        <dbReference type="Proteomes" id="UP000655044"/>
    </source>
</evidence>